<accession>A0A345AIL9</accession>
<reference evidence="5" key="1">
    <citation type="journal article" date="2018" name="J. Phycol.">
        <title>Organellar genomics: a useful tool to study evolutionary relationships and molecular evolution in Gracilariaceae (Rhodophyta).</title>
        <authorList>
            <person name="Iha C."/>
            <person name="Grassa C.J."/>
            <person name="de M Lyra G."/>
            <person name="Davis C.C."/>
            <person name="Verbruggen H."/>
            <person name="Oliveira M.C."/>
        </authorList>
    </citation>
    <scope>NUCLEOTIDE SEQUENCE</scope>
    <source>
        <strain evidence="5">BG0039</strain>
    </source>
</reference>
<evidence type="ECO:0000313" key="5">
    <source>
        <dbReference type="EMBL" id="AXF36255.1"/>
    </source>
</evidence>
<dbReference type="InterPro" id="IPR012340">
    <property type="entry name" value="NA-bd_OB-fold"/>
</dbReference>
<protein>
    <submittedName>
        <fullName evidence="5">Ribosomal protein S12</fullName>
    </submittedName>
</protein>
<dbReference type="NCBIfam" id="TIGR00981">
    <property type="entry name" value="rpsL_bact"/>
    <property type="match status" value="1"/>
</dbReference>
<gene>
    <name evidence="5" type="primary">rps12</name>
</gene>
<dbReference type="PANTHER" id="PTHR11652">
    <property type="entry name" value="30S RIBOSOMAL PROTEIN S12 FAMILY MEMBER"/>
    <property type="match status" value="1"/>
</dbReference>
<keyword evidence="3 4" id="KW-0687">Ribonucleoprotein</keyword>
<name>A0A345AIL9_9FLOR</name>
<dbReference type="PIRSF" id="PIRSF002133">
    <property type="entry name" value="Ribosomal_S12/S23"/>
    <property type="match status" value="1"/>
</dbReference>
<evidence type="ECO:0000256" key="4">
    <source>
        <dbReference type="RuleBase" id="RU003622"/>
    </source>
</evidence>
<dbReference type="FunFam" id="2.40.50.140:FF:000099">
    <property type="entry name" value="Ribosomal protein S12, mitochondrial"/>
    <property type="match status" value="1"/>
</dbReference>
<dbReference type="GO" id="GO:0006412">
    <property type="term" value="P:translation"/>
    <property type="evidence" value="ECO:0007669"/>
    <property type="project" value="InterPro"/>
</dbReference>
<evidence type="ECO:0000256" key="3">
    <source>
        <dbReference type="ARBA" id="ARBA00023274"/>
    </source>
</evidence>
<dbReference type="GO" id="GO:0015935">
    <property type="term" value="C:small ribosomal subunit"/>
    <property type="evidence" value="ECO:0007669"/>
    <property type="project" value="InterPro"/>
</dbReference>
<dbReference type="AlphaFoldDB" id="A0A345AIL9"/>
<proteinExistence type="inferred from homology"/>
<organism evidence="5">
    <name type="scientific">Gracilariopsis tenuifrons</name>
    <dbReference type="NCBI Taxonomy" id="31472"/>
    <lineage>
        <taxon>Eukaryota</taxon>
        <taxon>Rhodophyta</taxon>
        <taxon>Florideophyceae</taxon>
        <taxon>Rhodymeniophycidae</taxon>
        <taxon>Gracilariales</taxon>
        <taxon>Gracilariaceae</taxon>
        <taxon>Gracilariopsis</taxon>
    </lineage>
</organism>
<dbReference type="PROSITE" id="PS00055">
    <property type="entry name" value="RIBOSOMAL_S12"/>
    <property type="match status" value="1"/>
</dbReference>
<dbReference type="InterPro" id="IPR005679">
    <property type="entry name" value="Ribosomal_uS12_bac"/>
</dbReference>
<evidence type="ECO:0000256" key="1">
    <source>
        <dbReference type="ARBA" id="ARBA00005657"/>
    </source>
</evidence>
<dbReference type="CDD" id="cd03368">
    <property type="entry name" value="Ribosomal_S12"/>
    <property type="match status" value="1"/>
</dbReference>
<dbReference type="EMBL" id="MH396192">
    <property type="protein sequence ID" value="AXF36255.1"/>
    <property type="molecule type" value="Genomic_DNA"/>
</dbReference>
<keyword evidence="5" id="KW-0496">Mitochondrion</keyword>
<keyword evidence="2 4" id="KW-0689">Ribosomal protein</keyword>
<comment type="similarity">
    <text evidence="1 4">Belongs to the universal ribosomal protein uS12 family.</text>
</comment>
<dbReference type="Pfam" id="PF00164">
    <property type="entry name" value="Ribosom_S12_S23"/>
    <property type="match status" value="1"/>
</dbReference>
<evidence type="ECO:0000256" key="2">
    <source>
        <dbReference type="ARBA" id="ARBA00022980"/>
    </source>
</evidence>
<dbReference type="Gene3D" id="2.40.50.140">
    <property type="entry name" value="Nucleic acid-binding proteins"/>
    <property type="match status" value="1"/>
</dbReference>
<dbReference type="SUPFAM" id="SSF50249">
    <property type="entry name" value="Nucleic acid-binding proteins"/>
    <property type="match status" value="1"/>
</dbReference>
<dbReference type="PRINTS" id="PR01034">
    <property type="entry name" value="RIBOSOMALS12"/>
</dbReference>
<geneLocation type="mitochondrion" evidence="5"/>
<dbReference type="GO" id="GO:0003735">
    <property type="term" value="F:structural constituent of ribosome"/>
    <property type="evidence" value="ECO:0007669"/>
    <property type="project" value="InterPro"/>
</dbReference>
<dbReference type="InterPro" id="IPR006032">
    <property type="entry name" value="Ribosomal_uS12"/>
</dbReference>
<sequence length="123" mass="13718">MMPTINQLLKISRTKQNKKSKSLALKNCPQKKGVCLKVFTMNPKKPNSAERKVAKVQLSTGKFVIGHIPGEGHVLQEHSLVLVRGGRVKDLPGVNYRFVRGLLDLNGVNQRKKGRSKYGSKKN</sequence>